<dbReference type="InterPro" id="IPR025188">
    <property type="entry name" value="DUF4113"/>
</dbReference>
<dbReference type="GO" id="GO:0042276">
    <property type="term" value="P:error-prone translesion synthesis"/>
    <property type="evidence" value="ECO:0007669"/>
    <property type="project" value="TreeGrafter"/>
</dbReference>
<dbReference type="AlphaFoldDB" id="A0A0C1MNV1"/>
<dbReference type="Gene3D" id="3.30.70.270">
    <property type="match status" value="1"/>
</dbReference>
<evidence type="ECO:0000256" key="5">
    <source>
        <dbReference type="ARBA" id="ARBA00023236"/>
    </source>
</evidence>
<evidence type="ECO:0000256" key="2">
    <source>
        <dbReference type="ARBA" id="ARBA00022763"/>
    </source>
</evidence>
<evidence type="ECO:0000313" key="8">
    <source>
        <dbReference type="Proteomes" id="UP000031327"/>
    </source>
</evidence>
<dbReference type="InterPro" id="IPR050116">
    <property type="entry name" value="DNA_polymerase-Y"/>
</dbReference>
<sequence length="419" mass="47490">MYALVDATSFYASAEKVFDPSIRNKPVVVLSNNDGCIVAASPEAKRLNIPKFQPYFKLKSILAEHNVIIRSSNYELYADLSDKMMKVINQFSDNHHIYSIDESFLKFDGFCNVVTSWEQYGHMIRRSVWRSTKLPVGVGFGPTPTLAKAANHAAKKFSGATGVSVIDSESSRKHVLRNLDVSHVWGVGKRLTKKLNQSGIYTALDLANQNPRLMRQQFSVVLERTISELNGKTCLSWHDITQRKKEIYSTRSFGERVTDASSLKAALATHCAIVSKKLRKQNSLAKNIVIFAHSSPFEAHYYKRSFIQKLAVPSSDVRVFNNAVSDIFHQLFKPGVRYYKAGIGAIELEDDTFLQADLFNHSLDNPALMQCLDEINTRYGQHTTRTAAELKSSAWRMRRDFLSPYYTTRWSDIPLIKCQ</sequence>
<dbReference type="SUPFAM" id="SSF56672">
    <property type="entry name" value="DNA/RNA polymerases"/>
    <property type="match status" value="1"/>
</dbReference>
<dbReference type="CDD" id="cd01700">
    <property type="entry name" value="PolY_Pol_V_umuC"/>
    <property type="match status" value="1"/>
</dbReference>
<dbReference type="InterPro" id="IPR017961">
    <property type="entry name" value="DNA_pol_Y-fam_little_finger"/>
</dbReference>
<comment type="caution">
    <text evidence="7">The sequence shown here is derived from an EMBL/GenBank/DDBJ whole genome shotgun (WGS) entry which is preliminary data.</text>
</comment>
<dbReference type="OrthoDB" id="9808813at2"/>
<reference evidence="7 8" key="1">
    <citation type="submission" date="2014-12" db="EMBL/GenBank/DDBJ databases">
        <title>Draft Genome Sequence of Pseudoalteromonas luteoviolacea HI1.</title>
        <authorList>
            <person name="Asahina A.Y."/>
            <person name="Hadfield M.G."/>
        </authorList>
    </citation>
    <scope>NUCLEOTIDE SEQUENCE [LARGE SCALE GENOMIC DNA]</scope>
    <source>
        <strain evidence="7 8">HI1</strain>
    </source>
</reference>
<proteinExistence type="inferred from homology"/>
<organism evidence="7 8">
    <name type="scientific">Pseudoalteromonas luteoviolacea</name>
    <dbReference type="NCBI Taxonomy" id="43657"/>
    <lineage>
        <taxon>Bacteria</taxon>
        <taxon>Pseudomonadati</taxon>
        <taxon>Pseudomonadota</taxon>
        <taxon>Gammaproteobacteria</taxon>
        <taxon>Alteromonadales</taxon>
        <taxon>Pseudoalteromonadaceae</taxon>
        <taxon>Pseudoalteromonas</taxon>
    </lineage>
</organism>
<dbReference type="Gene3D" id="3.40.1170.60">
    <property type="match status" value="1"/>
</dbReference>
<dbReference type="GO" id="GO:0006281">
    <property type="term" value="P:DNA repair"/>
    <property type="evidence" value="ECO:0007669"/>
    <property type="project" value="UniProtKB-KW"/>
</dbReference>
<dbReference type="InterPro" id="IPR043128">
    <property type="entry name" value="Rev_trsase/Diguanyl_cyclase"/>
</dbReference>
<dbReference type="RefSeq" id="WP_039607909.1">
    <property type="nucleotide sequence ID" value="NZ_JWIC01000003.1"/>
</dbReference>
<dbReference type="GO" id="GO:0009432">
    <property type="term" value="P:SOS response"/>
    <property type="evidence" value="ECO:0007669"/>
    <property type="project" value="UniProtKB-KW"/>
</dbReference>
<dbReference type="InterPro" id="IPR043502">
    <property type="entry name" value="DNA/RNA_pol_sf"/>
</dbReference>
<keyword evidence="5" id="KW-0742">SOS response</keyword>
<dbReference type="PANTHER" id="PTHR11076:SF34">
    <property type="entry name" value="PROTEIN UMUC"/>
    <property type="match status" value="1"/>
</dbReference>
<dbReference type="PROSITE" id="PS50173">
    <property type="entry name" value="UMUC"/>
    <property type="match status" value="1"/>
</dbReference>
<gene>
    <name evidence="7" type="ORF">JF50_02410</name>
</gene>
<keyword evidence="4" id="KW-0234">DNA repair</keyword>
<dbReference type="EMBL" id="JWIC01000003">
    <property type="protein sequence ID" value="KID58739.1"/>
    <property type="molecule type" value="Genomic_DNA"/>
</dbReference>
<feature type="domain" description="UmuC" evidence="6">
    <location>
        <begin position="2"/>
        <end position="188"/>
    </location>
</feature>
<dbReference type="PANTHER" id="PTHR11076">
    <property type="entry name" value="DNA REPAIR POLYMERASE UMUC / TRANSFERASE FAMILY MEMBER"/>
    <property type="match status" value="1"/>
</dbReference>
<dbReference type="Pfam" id="PF13438">
    <property type="entry name" value="DUF4113"/>
    <property type="match status" value="1"/>
</dbReference>
<dbReference type="GO" id="GO:0003887">
    <property type="term" value="F:DNA-directed DNA polymerase activity"/>
    <property type="evidence" value="ECO:0007669"/>
    <property type="project" value="TreeGrafter"/>
</dbReference>
<dbReference type="InterPro" id="IPR001126">
    <property type="entry name" value="UmuC"/>
</dbReference>
<protein>
    <submittedName>
        <fullName evidence="7">XRE family transcriptional regulator</fullName>
    </submittedName>
</protein>
<keyword evidence="3" id="KW-0741">SOS mutagenesis</keyword>
<keyword evidence="2" id="KW-0227">DNA damage</keyword>
<evidence type="ECO:0000256" key="1">
    <source>
        <dbReference type="ARBA" id="ARBA00010945"/>
    </source>
</evidence>
<dbReference type="Proteomes" id="UP000031327">
    <property type="component" value="Unassembled WGS sequence"/>
</dbReference>
<evidence type="ECO:0000256" key="3">
    <source>
        <dbReference type="ARBA" id="ARBA00023199"/>
    </source>
</evidence>
<dbReference type="Pfam" id="PF11799">
    <property type="entry name" value="IMS_C"/>
    <property type="match status" value="1"/>
</dbReference>
<evidence type="ECO:0000313" key="7">
    <source>
        <dbReference type="EMBL" id="KID58739.1"/>
    </source>
</evidence>
<name>A0A0C1MNV1_9GAMM</name>
<evidence type="ECO:0000256" key="4">
    <source>
        <dbReference type="ARBA" id="ARBA00023204"/>
    </source>
</evidence>
<accession>A0A0C1MNV1</accession>
<comment type="similarity">
    <text evidence="1">Belongs to the DNA polymerase type-Y family.</text>
</comment>
<evidence type="ECO:0000259" key="6">
    <source>
        <dbReference type="PROSITE" id="PS50173"/>
    </source>
</evidence>
<dbReference type="Gene3D" id="1.10.150.20">
    <property type="entry name" value="5' to 3' exonuclease, C-terminal subdomain"/>
    <property type="match status" value="1"/>
</dbReference>
<dbReference type="Pfam" id="PF00817">
    <property type="entry name" value="IMS"/>
    <property type="match status" value="1"/>
</dbReference>
<dbReference type="GO" id="GO:0005829">
    <property type="term" value="C:cytosol"/>
    <property type="evidence" value="ECO:0007669"/>
    <property type="project" value="TreeGrafter"/>
</dbReference>
<dbReference type="GO" id="GO:0003684">
    <property type="term" value="F:damaged DNA binding"/>
    <property type="evidence" value="ECO:0007669"/>
    <property type="project" value="InterPro"/>
</dbReference>